<evidence type="ECO:0000256" key="4">
    <source>
        <dbReference type="ARBA" id="ARBA00022475"/>
    </source>
</evidence>
<organism evidence="10 11">
    <name type="scientific">Thiocapsa rosea</name>
    <dbReference type="NCBI Taxonomy" id="69360"/>
    <lineage>
        <taxon>Bacteria</taxon>
        <taxon>Pseudomonadati</taxon>
        <taxon>Pseudomonadota</taxon>
        <taxon>Gammaproteobacteria</taxon>
        <taxon>Chromatiales</taxon>
        <taxon>Chromatiaceae</taxon>
        <taxon>Thiocapsa</taxon>
    </lineage>
</organism>
<evidence type="ECO:0000256" key="2">
    <source>
        <dbReference type="ARBA" id="ARBA00009137"/>
    </source>
</evidence>
<protein>
    <submittedName>
        <fullName evidence="10">Trk system potassium uptake protein TrkH</fullName>
    </submittedName>
</protein>
<keyword evidence="4" id="KW-1003">Cell membrane</keyword>
<feature type="transmembrane region" description="Helical" evidence="9">
    <location>
        <begin position="82"/>
        <end position="102"/>
    </location>
</feature>
<proteinExistence type="inferred from homology"/>
<dbReference type="OrthoDB" id="9810952at2"/>
<dbReference type="InterPro" id="IPR003445">
    <property type="entry name" value="Cat_transpt"/>
</dbReference>
<comment type="caution">
    <text evidence="10">The sequence shown here is derived from an EMBL/GenBank/DDBJ whole genome shotgun (WGS) entry which is preliminary data.</text>
</comment>
<feature type="transmembrane region" description="Helical" evidence="9">
    <location>
        <begin position="143"/>
        <end position="161"/>
    </location>
</feature>
<dbReference type="RefSeq" id="WP_147430943.1">
    <property type="nucleotide sequence ID" value="NZ_RBXL01000001.1"/>
</dbReference>
<evidence type="ECO:0000313" key="10">
    <source>
        <dbReference type="EMBL" id="RKT42816.1"/>
    </source>
</evidence>
<keyword evidence="11" id="KW-1185">Reference proteome</keyword>
<dbReference type="PANTHER" id="PTHR32024:SF2">
    <property type="entry name" value="TRK SYSTEM POTASSIUM UPTAKE PROTEIN TRKG-RELATED"/>
    <property type="match status" value="1"/>
</dbReference>
<keyword evidence="3" id="KW-0813">Transport</keyword>
<feature type="transmembrane region" description="Helical" evidence="9">
    <location>
        <begin position="277"/>
        <end position="295"/>
    </location>
</feature>
<feature type="transmembrane region" description="Helical" evidence="9">
    <location>
        <begin position="331"/>
        <end position="352"/>
    </location>
</feature>
<keyword evidence="5 9" id="KW-0812">Transmembrane</keyword>
<dbReference type="EMBL" id="RBXL01000001">
    <property type="protein sequence ID" value="RKT42816.1"/>
    <property type="molecule type" value="Genomic_DNA"/>
</dbReference>
<feature type="transmembrane region" description="Helical" evidence="9">
    <location>
        <begin position="450"/>
        <end position="470"/>
    </location>
</feature>
<sequence>MSFHPAVKPLMQPVRPAMVLHHLGQIALILAVLFSVPLAFAAATGDWELARRLLIAALLPALALGACARIRPSDRPLQANEALVITALTFIIAAALMTYPLAAEGLSPLDAWFESVSGVTTTGLSLVPDPELRSDAFLFTRAWMQWFGGLGIVVLSLALAFGRTEDMRRLADAGADEDSLAQGTRIHARRAFAIYVLLTVAGLLLVQPTDLPPFDALIHTLAAISTGGFGGVSDSLAGFGRGAHFALFAVSLLGALPLFLYYRAWRSGVVSLRSDPELRALIIAVVLVAVLLWWLGGLSPADALLQAGSAQTTTGFATLDLSAMDPAAKGVLIFSMATGGGVGSTAGGIKLLRLLILIRMIQLAVMRAQLPRHAVIQPAIGGRTLDGLQIEHALVLILLFVLLVLGSWMAFLVAGYPALDALFEVVSATATVGLSVGITDPDLEPGLKLLLSLNMLAGRLEIIALLVLLFPGTWYKP</sequence>
<evidence type="ECO:0000256" key="3">
    <source>
        <dbReference type="ARBA" id="ARBA00022448"/>
    </source>
</evidence>
<evidence type="ECO:0000256" key="5">
    <source>
        <dbReference type="ARBA" id="ARBA00022692"/>
    </source>
</evidence>
<feature type="transmembrane region" description="Helical" evidence="9">
    <location>
        <begin position="393"/>
        <end position="415"/>
    </location>
</feature>
<evidence type="ECO:0000313" key="11">
    <source>
        <dbReference type="Proteomes" id="UP000274556"/>
    </source>
</evidence>
<evidence type="ECO:0000256" key="9">
    <source>
        <dbReference type="SAM" id="Phobius"/>
    </source>
</evidence>
<keyword evidence="6 9" id="KW-1133">Transmembrane helix</keyword>
<evidence type="ECO:0000256" key="7">
    <source>
        <dbReference type="ARBA" id="ARBA00023065"/>
    </source>
</evidence>
<name>A0A495V042_9GAMM</name>
<keyword evidence="8 9" id="KW-0472">Membrane</keyword>
<keyword evidence="7" id="KW-0406">Ion transport</keyword>
<reference evidence="10 11" key="1">
    <citation type="submission" date="2018-10" db="EMBL/GenBank/DDBJ databases">
        <title>Genomic Encyclopedia of Archaeal and Bacterial Type Strains, Phase II (KMG-II): from individual species to whole genera.</title>
        <authorList>
            <person name="Goeker M."/>
        </authorList>
    </citation>
    <scope>NUCLEOTIDE SEQUENCE [LARGE SCALE GENOMIC DNA]</scope>
    <source>
        <strain evidence="10 11">DSM 235</strain>
    </source>
</reference>
<feature type="transmembrane region" description="Helical" evidence="9">
    <location>
        <begin position="245"/>
        <end position="265"/>
    </location>
</feature>
<dbReference type="AlphaFoldDB" id="A0A495V042"/>
<comment type="similarity">
    <text evidence="2">Belongs to the TrkH potassium transport family.</text>
</comment>
<dbReference type="Pfam" id="PF02386">
    <property type="entry name" value="TrkH"/>
    <property type="match status" value="2"/>
</dbReference>
<accession>A0A495V042</accession>
<gene>
    <name evidence="10" type="ORF">BDD21_0111</name>
</gene>
<dbReference type="PANTHER" id="PTHR32024">
    <property type="entry name" value="TRK SYSTEM POTASSIUM UPTAKE PROTEIN TRKG-RELATED"/>
    <property type="match status" value="1"/>
</dbReference>
<feature type="transmembrane region" description="Helical" evidence="9">
    <location>
        <begin position="192"/>
        <end position="209"/>
    </location>
</feature>
<dbReference type="Proteomes" id="UP000274556">
    <property type="component" value="Unassembled WGS sequence"/>
</dbReference>
<evidence type="ECO:0000256" key="6">
    <source>
        <dbReference type="ARBA" id="ARBA00022989"/>
    </source>
</evidence>
<dbReference type="GO" id="GO:0030001">
    <property type="term" value="P:metal ion transport"/>
    <property type="evidence" value="ECO:0007669"/>
    <property type="project" value="UniProtKB-ARBA"/>
</dbReference>
<dbReference type="GO" id="GO:0008324">
    <property type="term" value="F:monoatomic cation transmembrane transporter activity"/>
    <property type="evidence" value="ECO:0007669"/>
    <property type="project" value="InterPro"/>
</dbReference>
<evidence type="ECO:0000256" key="1">
    <source>
        <dbReference type="ARBA" id="ARBA00004651"/>
    </source>
</evidence>
<feature type="transmembrane region" description="Helical" evidence="9">
    <location>
        <begin position="51"/>
        <end position="70"/>
    </location>
</feature>
<evidence type="ECO:0000256" key="8">
    <source>
        <dbReference type="ARBA" id="ARBA00023136"/>
    </source>
</evidence>
<comment type="subcellular location">
    <subcellularLocation>
        <location evidence="1">Cell membrane</location>
        <topology evidence="1">Multi-pass membrane protein</topology>
    </subcellularLocation>
</comment>
<dbReference type="GO" id="GO:0005886">
    <property type="term" value="C:plasma membrane"/>
    <property type="evidence" value="ECO:0007669"/>
    <property type="project" value="UniProtKB-SubCell"/>
</dbReference>